<gene>
    <name evidence="1" type="ORF">HMPREF9319_0205</name>
</gene>
<protein>
    <submittedName>
        <fullName evidence="1">Uncharacterized protein</fullName>
    </submittedName>
</protein>
<keyword evidence="2" id="KW-1185">Reference proteome</keyword>
<dbReference type="Proteomes" id="UP000004290">
    <property type="component" value="Unassembled WGS sequence"/>
</dbReference>
<dbReference type="HOGENOM" id="CLU_3092420_0_0_9"/>
<organism evidence="1 2">
    <name type="scientific">Streptococcus equinus ATCC 700338</name>
    <dbReference type="NCBI Taxonomy" id="864569"/>
    <lineage>
        <taxon>Bacteria</taxon>
        <taxon>Bacillati</taxon>
        <taxon>Bacillota</taxon>
        <taxon>Bacilli</taxon>
        <taxon>Lactobacillales</taxon>
        <taxon>Streptococcaceae</taxon>
        <taxon>Streptococcus</taxon>
    </lineage>
</organism>
<feature type="non-terminal residue" evidence="1">
    <location>
        <position position="1"/>
    </location>
</feature>
<name>E0PBI2_STREI</name>
<evidence type="ECO:0000313" key="1">
    <source>
        <dbReference type="EMBL" id="EFM28203.1"/>
    </source>
</evidence>
<proteinExistence type="predicted"/>
<comment type="caution">
    <text evidence="1">The sequence shown here is derived from an EMBL/GenBank/DDBJ whole genome shotgun (WGS) entry which is preliminary data.</text>
</comment>
<dbReference type="EMBL" id="AEEL01000005">
    <property type="protein sequence ID" value="EFM28203.1"/>
    <property type="molecule type" value="Genomic_DNA"/>
</dbReference>
<accession>E0PBI2</accession>
<evidence type="ECO:0000313" key="2">
    <source>
        <dbReference type="Proteomes" id="UP000004290"/>
    </source>
</evidence>
<reference evidence="1 2" key="1">
    <citation type="submission" date="2010-07" db="EMBL/GenBank/DDBJ databases">
        <authorList>
            <person name="Muzny D."/>
            <person name="Qin X."/>
            <person name="Deng J."/>
            <person name="Jiang H."/>
            <person name="Liu Y."/>
            <person name="Qu J."/>
            <person name="Song X.-Z."/>
            <person name="Zhang L."/>
            <person name="Thornton R."/>
            <person name="Coyle M."/>
            <person name="Francisco L."/>
            <person name="Jackson L."/>
            <person name="Javaid M."/>
            <person name="Korchina V."/>
            <person name="Kovar C."/>
            <person name="Mata R."/>
            <person name="Mathew T."/>
            <person name="Ngo R."/>
            <person name="Nguyen L."/>
            <person name="Nguyen N."/>
            <person name="Okwuonu G."/>
            <person name="Ongeri F."/>
            <person name="Pham C."/>
            <person name="Simmons D."/>
            <person name="Wilczek-Boney K."/>
            <person name="Hale W."/>
            <person name="Jakkamsetti A."/>
            <person name="Pham P."/>
            <person name="Ruth R."/>
            <person name="San Lucas F."/>
            <person name="Warren J."/>
            <person name="Zhang J."/>
            <person name="Zhao Z."/>
            <person name="Zhou C."/>
            <person name="Zhu D."/>
            <person name="Lee S."/>
            <person name="Bess C."/>
            <person name="Blankenburg K."/>
            <person name="Forbes L."/>
            <person name="Fu Q."/>
            <person name="Gubbala S."/>
            <person name="Hirani K."/>
            <person name="Jayaseelan J.C."/>
            <person name="Lara F."/>
            <person name="Munidasa M."/>
            <person name="Palculict T."/>
            <person name="Patil S."/>
            <person name="Pu L.-L."/>
            <person name="Saada N."/>
            <person name="Tang L."/>
            <person name="Weissenberger G."/>
            <person name="Zhu Y."/>
            <person name="Hemphill L."/>
            <person name="Shang Y."/>
            <person name="Youmans B."/>
            <person name="Ayvaz T."/>
            <person name="Ross M."/>
            <person name="Santibanez J."/>
            <person name="Aqrawi P."/>
            <person name="Gross S."/>
            <person name="Joshi V."/>
            <person name="Fowler G."/>
            <person name="Nazareth L."/>
            <person name="Reid J."/>
            <person name="Worley K."/>
            <person name="Petrosino J."/>
            <person name="Highlander S."/>
            <person name="Gibbs R."/>
        </authorList>
    </citation>
    <scope>NUCLEOTIDE SEQUENCE [LARGE SCALE GENOMIC DNA]</scope>
    <source>
        <strain evidence="1 2">ATCC 700338</strain>
    </source>
</reference>
<dbReference type="AlphaFoldDB" id="E0PBI2"/>
<sequence length="52" mass="6184">SLGKIANRIPKYEYFFKNTENNSFFNEFVSELNGIFLKIMVELKKYYFGGFS</sequence>